<proteinExistence type="predicted"/>
<feature type="compositionally biased region" description="Basic residues" evidence="1">
    <location>
        <begin position="53"/>
        <end position="69"/>
    </location>
</feature>
<dbReference type="EMBL" id="OZ019893">
    <property type="protein sequence ID" value="CAK9191525.1"/>
    <property type="molecule type" value="Genomic_DNA"/>
</dbReference>
<evidence type="ECO:0000313" key="3">
    <source>
        <dbReference type="Proteomes" id="UP001497512"/>
    </source>
</evidence>
<dbReference type="Pfam" id="PF17257">
    <property type="entry name" value="DUF5323"/>
    <property type="match status" value="1"/>
</dbReference>
<dbReference type="PANTHER" id="PTHR36798:SF2">
    <property type="entry name" value="LARGE RIBOSOMAL SUBUNIT PROTEIN CL38"/>
    <property type="match status" value="1"/>
</dbReference>
<reference evidence="2 3" key="1">
    <citation type="submission" date="2024-02" db="EMBL/GenBank/DDBJ databases">
        <authorList>
            <consortium name="ELIXIR-Norway"/>
            <consortium name="Elixir Norway"/>
        </authorList>
    </citation>
    <scope>NUCLEOTIDE SEQUENCE [LARGE SCALE GENOMIC DNA]</scope>
</reference>
<evidence type="ECO:0000313" key="2">
    <source>
        <dbReference type="EMBL" id="CAK9191525.1"/>
    </source>
</evidence>
<name>A0ABP0TBA6_9BRYO</name>
<protein>
    <recommendedName>
        <fullName evidence="4">50S ribosomal protein 6, chloroplastic</fullName>
    </recommendedName>
</protein>
<sequence>MAAALVTSLASLRLNPLRASVSGAPVRRSVDGSSSRSGNEMAFVLRIECSSHPQKKATAHHNKSRPKKHQPYDKNRKGPTKYKRLPKPPPVWGFDTSDIEQTVTEVEAPSEVVASSVPFLSFPCSSSSLLSRSLCCMEVESIV</sequence>
<organism evidence="2 3">
    <name type="scientific">Sphagnum troendelagicum</name>
    <dbReference type="NCBI Taxonomy" id="128251"/>
    <lineage>
        <taxon>Eukaryota</taxon>
        <taxon>Viridiplantae</taxon>
        <taxon>Streptophyta</taxon>
        <taxon>Embryophyta</taxon>
        <taxon>Bryophyta</taxon>
        <taxon>Sphagnophytina</taxon>
        <taxon>Sphagnopsida</taxon>
        <taxon>Sphagnales</taxon>
        <taxon>Sphagnaceae</taxon>
        <taxon>Sphagnum</taxon>
    </lineage>
</organism>
<dbReference type="InterPro" id="IPR020526">
    <property type="entry name" value="Ribosomal_cL38"/>
</dbReference>
<gene>
    <name evidence="2" type="ORF">CSSPTR1EN2_LOCUS1434</name>
</gene>
<dbReference type="PANTHER" id="PTHR36798">
    <property type="entry name" value="50S RIBOSOMAL PROTEIN 6, CHLOROPLASTIC"/>
    <property type="match status" value="1"/>
</dbReference>
<accession>A0ABP0TBA6</accession>
<evidence type="ECO:0008006" key="4">
    <source>
        <dbReference type="Google" id="ProtNLM"/>
    </source>
</evidence>
<dbReference type="Proteomes" id="UP001497512">
    <property type="component" value="Chromosome 1"/>
</dbReference>
<keyword evidence="3" id="KW-1185">Reference proteome</keyword>
<evidence type="ECO:0000256" key="1">
    <source>
        <dbReference type="SAM" id="MobiDB-lite"/>
    </source>
</evidence>
<feature type="compositionally biased region" description="Basic residues" evidence="1">
    <location>
        <begin position="77"/>
        <end position="86"/>
    </location>
</feature>
<feature type="region of interest" description="Disordered" evidence="1">
    <location>
        <begin position="52"/>
        <end position="94"/>
    </location>
</feature>